<reference evidence="1" key="1">
    <citation type="journal article" date="2021" name="PeerJ">
        <title>Extensive microbial diversity within the chicken gut microbiome revealed by metagenomics and culture.</title>
        <authorList>
            <person name="Gilroy R."/>
            <person name="Ravi A."/>
            <person name="Getino M."/>
            <person name="Pursley I."/>
            <person name="Horton D.L."/>
            <person name="Alikhan N.F."/>
            <person name="Baker D."/>
            <person name="Gharbi K."/>
            <person name="Hall N."/>
            <person name="Watson M."/>
            <person name="Adriaenssens E.M."/>
            <person name="Foster-Nyarko E."/>
            <person name="Jarju S."/>
            <person name="Secka A."/>
            <person name="Antonio M."/>
            <person name="Oren A."/>
            <person name="Chaudhuri R.R."/>
            <person name="La Ragione R."/>
            <person name="Hildebrand F."/>
            <person name="Pallen M.J."/>
        </authorList>
    </citation>
    <scope>NUCLEOTIDE SEQUENCE</scope>
    <source>
        <strain evidence="1">ChiW19-954</strain>
    </source>
</reference>
<comment type="caution">
    <text evidence="1">The sequence shown here is derived from an EMBL/GenBank/DDBJ whole genome shotgun (WGS) entry which is preliminary data.</text>
</comment>
<gene>
    <name evidence="1" type="ORF">H9758_08520</name>
</gene>
<dbReference type="Proteomes" id="UP000823890">
    <property type="component" value="Unassembled WGS sequence"/>
</dbReference>
<evidence type="ECO:0000313" key="1">
    <source>
        <dbReference type="EMBL" id="HJC34617.1"/>
    </source>
</evidence>
<evidence type="ECO:0000313" key="2">
    <source>
        <dbReference type="Proteomes" id="UP000823890"/>
    </source>
</evidence>
<dbReference type="AlphaFoldDB" id="A0A9D2STI2"/>
<proteinExistence type="predicted"/>
<organism evidence="1 2">
    <name type="scientific">Candidatus Mediterraneibacter faecipullorum</name>
    <dbReference type="NCBI Taxonomy" id="2838670"/>
    <lineage>
        <taxon>Bacteria</taxon>
        <taxon>Bacillati</taxon>
        <taxon>Bacillota</taxon>
        <taxon>Clostridia</taxon>
        <taxon>Lachnospirales</taxon>
        <taxon>Lachnospiraceae</taxon>
        <taxon>Mediterraneibacter</taxon>
    </lineage>
</organism>
<accession>A0A9D2STI2</accession>
<sequence>MYRYALQFDIVAKNCAEFVRIGNEDDTESGVPFTAEERQKLWDHKDEPFVDTILIYHDEAQDINERIYSLITTEQLRQELEKI</sequence>
<name>A0A9D2STI2_9FIRM</name>
<protein>
    <submittedName>
        <fullName evidence="1">Uncharacterized protein</fullName>
    </submittedName>
</protein>
<dbReference type="EMBL" id="DWWO01000105">
    <property type="protein sequence ID" value="HJC34617.1"/>
    <property type="molecule type" value="Genomic_DNA"/>
</dbReference>
<reference evidence="1" key="2">
    <citation type="submission" date="2021-04" db="EMBL/GenBank/DDBJ databases">
        <authorList>
            <person name="Gilroy R."/>
        </authorList>
    </citation>
    <scope>NUCLEOTIDE SEQUENCE</scope>
    <source>
        <strain evidence="1">ChiW19-954</strain>
    </source>
</reference>